<protein>
    <recommendedName>
        <fullName evidence="2">RRM domain-containing protein</fullName>
    </recommendedName>
</protein>
<dbReference type="Proteomes" id="UP001341840">
    <property type="component" value="Unassembled WGS sequence"/>
</dbReference>
<dbReference type="EMBL" id="JASCZI010000057">
    <property type="protein sequence ID" value="MED6107925.1"/>
    <property type="molecule type" value="Genomic_DNA"/>
</dbReference>
<dbReference type="InterPro" id="IPR012677">
    <property type="entry name" value="Nucleotide-bd_a/b_plait_sf"/>
</dbReference>
<evidence type="ECO:0000259" key="2">
    <source>
        <dbReference type="PROSITE" id="PS50102"/>
    </source>
</evidence>
<keyword evidence="1" id="KW-0694">RNA-binding</keyword>
<dbReference type="PROSITE" id="PS50102">
    <property type="entry name" value="RRM"/>
    <property type="match status" value="1"/>
</dbReference>
<comment type="caution">
    <text evidence="3">The sequence shown here is derived from an EMBL/GenBank/DDBJ whole genome shotgun (WGS) entry which is preliminary data.</text>
</comment>
<feature type="domain" description="RRM" evidence="2">
    <location>
        <begin position="1"/>
        <end position="64"/>
    </location>
</feature>
<reference evidence="3 4" key="1">
    <citation type="journal article" date="2023" name="Plants (Basel)">
        <title>Bridging the Gap: Combining Genomics and Transcriptomics Approaches to Understand Stylosanthes scabra, an Orphan Legume from the Brazilian Caatinga.</title>
        <authorList>
            <person name="Ferreira-Neto J.R.C."/>
            <person name="da Silva M.D."/>
            <person name="Binneck E."/>
            <person name="de Melo N.F."/>
            <person name="da Silva R.H."/>
            <person name="de Melo A.L.T.M."/>
            <person name="Pandolfi V."/>
            <person name="Bustamante F.O."/>
            <person name="Brasileiro-Vidal A.C."/>
            <person name="Benko-Iseppon A.M."/>
        </authorList>
    </citation>
    <scope>NUCLEOTIDE SEQUENCE [LARGE SCALE GENOMIC DNA]</scope>
    <source>
        <tissue evidence="3">Leaves</tissue>
    </source>
</reference>
<organism evidence="3 4">
    <name type="scientific">Stylosanthes scabra</name>
    <dbReference type="NCBI Taxonomy" id="79078"/>
    <lineage>
        <taxon>Eukaryota</taxon>
        <taxon>Viridiplantae</taxon>
        <taxon>Streptophyta</taxon>
        <taxon>Embryophyta</taxon>
        <taxon>Tracheophyta</taxon>
        <taxon>Spermatophyta</taxon>
        <taxon>Magnoliopsida</taxon>
        <taxon>eudicotyledons</taxon>
        <taxon>Gunneridae</taxon>
        <taxon>Pentapetalae</taxon>
        <taxon>rosids</taxon>
        <taxon>fabids</taxon>
        <taxon>Fabales</taxon>
        <taxon>Fabaceae</taxon>
        <taxon>Papilionoideae</taxon>
        <taxon>50 kb inversion clade</taxon>
        <taxon>dalbergioids sensu lato</taxon>
        <taxon>Dalbergieae</taxon>
        <taxon>Pterocarpus clade</taxon>
        <taxon>Stylosanthes</taxon>
    </lineage>
</organism>
<gene>
    <name evidence="3" type="ORF">PIB30_018767</name>
</gene>
<dbReference type="InterPro" id="IPR035979">
    <property type="entry name" value="RBD_domain_sf"/>
</dbReference>
<dbReference type="InterPro" id="IPR000504">
    <property type="entry name" value="RRM_dom"/>
</dbReference>
<evidence type="ECO:0000256" key="1">
    <source>
        <dbReference type="PROSITE-ProRule" id="PRU00176"/>
    </source>
</evidence>
<sequence>MLYRIFGWAGGVVDIYVSRKTKRNSRSSFAFVRFDSRKGAERAVKNLNGTYIGSRRMMVKMAEFRRGQELYWVRNEGRNGYAEVKKGCLGPSAKRVDDKEAEKGGCDEQKTVARRVIKVRTDPIQADLLSRSVVAESLDTIQFEWIKEQIAERWEGPGDVYCRDLGPFKCILTFNSVEARDFALVQEGVDRDRVLVHLWSEETFMSIGKIYGKPVMMDELTDYCLSYTCDSFPSTSGSANEESMCRESASLHADGVVNEEDSRVVVPETAASDEWKDDEELERTGASYRREKLGEIWDPIIDDILLKRDKEMERCNGNNKNGGCATSSRTMWFNEPNHVRDLVVNLPHMPIGYGDKATEIVSGLCRIEAHMACGFEVLEPQLWK</sequence>
<dbReference type="Gene3D" id="3.30.70.330">
    <property type="match status" value="1"/>
</dbReference>
<accession>A0ABU6Q8J1</accession>
<dbReference type="SUPFAM" id="SSF54928">
    <property type="entry name" value="RNA-binding domain, RBD"/>
    <property type="match status" value="1"/>
</dbReference>
<dbReference type="CDD" id="cd00590">
    <property type="entry name" value="RRM_SF"/>
    <property type="match status" value="1"/>
</dbReference>
<name>A0ABU6Q8J1_9FABA</name>
<evidence type="ECO:0000313" key="4">
    <source>
        <dbReference type="Proteomes" id="UP001341840"/>
    </source>
</evidence>
<dbReference type="Pfam" id="PF00076">
    <property type="entry name" value="RRM_1"/>
    <property type="match status" value="1"/>
</dbReference>
<proteinExistence type="predicted"/>
<evidence type="ECO:0000313" key="3">
    <source>
        <dbReference type="EMBL" id="MED6107925.1"/>
    </source>
</evidence>
<keyword evidence="4" id="KW-1185">Reference proteome</keyword>